<dbReference type="CDD" id="cd12249">
    <property type="entry name" value="RRM1_hnRNPR_like"/>
    <property type="match status" value="1"/>
</dbReference>
<dbReference type="NCBIfam" id="TIGR01648">
    <property type="entry name" value="hnRNP-R-Q"/>
    <property type="match status" value="1"/>
</dbReference>
<evidence type="ECO:0000256" key="3">
    <source>
        <dbReference type="ARBA" id="ARBA00022737"/>
    </source>
</evidence>
<dbReference type="Pfam" id="PF00076">
    <property type="entry name" value="RRM_1"/>
    <property type="match status" value="3"/>
</dbReference>
<keyword evidence="3" id="KW-0677">Repeat</keyword>
<dbReference type="SUPFAM" id="SSF54928">
    <property type="entry name" value="RNA-binding domain, RBD"/>
    <property type="match status" value="2"/>
</dbReference>
<dbReference type="Proteomes" id="UP000008909">
    <property type="component" value="Unassembled WGS sequence"/>
</dbReference>
<keyword evidence="4 5" id="KW-0694">RNA-binding</keyword>
<comment type="subcellular location">
    <subcellularLocation>
        <location evidence="1">Cytoplasm</location>
    </subcellularLocation>
</comment>
<dbReference type="InterPro" id="IPR006535">
    <property type="entry name" value="HnRNP_R/Q_splicing_fac"/>
</dbReference>
<reference key="2">
    <citation type="submission" date="2011-10" db="EMBL/GenBank/DDBJ databases">
        <title>The genome and transcriptome sequence of Clonorchis sinensis provide insights into the carcinogenic liver fluke.</title>
        <authorList>
            <person name="Wang X."/>
            <person name="Huang Y."/>
            <person name="Chen W."/>
            <person name="Liu H."/>
            <person name="Guo L."/>
            <person name="Chen Y."/>
            <person name="Luo F."/>
            <person name="Zhou W."/>
            <person name="Sun J."/>
            <person name="Mao Q."/>
            <person name="Liang P."/>
            <person name="Zhou C."/>
            <person name="Tian Y."/>
            <person name="Men J."/>
            <person name="Lv X."/>
            <person name="Huang L."/>
            <person name="Zhou J."/>
            <person name="Hu Y."/>
            <person name="Li R."/>
            <person name="Zhang F."/>
            <person name="Lei H."/>
            <person name="Li X."/>
            <person name="Hu X."/>
            <person name="Liang C."/>
            <person name="Xu J."/>
            <person name="Wu Z."/>
            <person name="Yu X."/>
        </authorList>
    </citation>
    <scope>NUCLEOTIDE SEQUENCE</scope>
    <source>
        <strain>Henan</strain>
    </source>
</reference>
<evidence type="ECO:0000256" key="4">
    <source>
        <dbReference type="ARBA" id="ARBA00022884"/>
    </source>
</evidence>
<sequence length="292" mass="33497">MSREQALVSLSEKTSYPILQENGQRRYGPPPDWVGPQPPRGCEVFIGKIPRDCFEDELVPIFETVGRIYMFRLMMDFSGCNRGYGFCIYTNREDTRRAVAELDSYEIRRGKMLGVCLSVDNCRLFVGGIPKNKTKDEIMAEMLKVTDGVKDVIVYPSVADKTKNRGFAFVEYENHKAAAMARRKLIPGRIHLWGHQIAVDWAEPEREVDEDIMSKVRILYVRNLMLHTTEEALRDHCNRAIGAVDAVERVKKIRDYAFVHFRDRLQATAALRQLDGKSFLITYKTATLLALL</sequence>
<evidence type="ECO:0000256" key="1">
    <source>
        <dbReference type="ARBA" id="ARBA00004496"/>
    </source>
</evidence>
<accession>G7YNT8</accession>
<reference evidence="7" key="1">
    <citation type="journal article" date="2011" name="Genome Biol.">
        <title>The draft genome of the carcinogenic human liver fluke Clonorchis sinensis.</title>
        <authorList>
            <person name="Wang X."/>
            <person name="Chen W."/>
            <person name="Huang Y."/>
            <person name="Sun J."/>
            <person name="Men J."/>
            <person name="Liu H."/>
            <person name="Luo F."/>
            <person name="Guo L."/>
            <person name="Lv X."/>
            <person name="Deng C."/>
            <person name="Zhou C."/>
            <person name="Fan Y."/>
            <person name="Li X."/>
            <person name="Huang L."/>
            <person name="Hu Y."/>
            <person name="Liang C."/>
            <person name="Hu X."/>
            <person name="Xu J."/>
            <person name="Yu X."/>
        </authorList>
    </citation>
    <scope>NUCLEOTIDE SEQUENCE [LARGE SCALE GENOMIC DNA]</scope>
    <source>
        <strain evidence="7">Henan</strain>
    </source>
</reference>
<feature type="domain" description="RRM" evidence="6">
    <location>
        <begin position="42"/>
        <end position="120"/>
    </location>
</feature>
<keyword evidence="2" id="KW-0963">Cytoplasm</keyword>
<proteinExistence type="predicted"/>
<protein>
    <submittedName>
        <fullName evidence="7">APOBEC1 complementation factor</fullName>
    </submittedName>
</protein>
<feature type="domain" description="RRM" evidence="6">
    <location>
        <begin position="122"/>
        <end position="204"/>
    </location>
</feature>
<dbReference type="GO" id="GO:0003723">
    <property type="term" value="F:RNA binding"/>
    <property type="evidence" value="ECO:0007669"/>
    <property type="project" value="UniProtKB-UniRule"/>
</dbReference>
<dbReference type="SMART" id="SM00360">
    <property type="entry name" value="RRM"/>
    <property type="match status" value="3"/>
</dbReference>
<evidence type="ECO:0000313" key="8">
    <source>
        <dbReference type="Proteomes" id="UP000008909"/>
    </source>
</evidence>
<name>G7YNT8_CLOSI</name>
<dbReference type="EMBL" id="DF143908">
    <property type="protein sequence ID" value="GAA54619.1"/>
    <property type="molecule type" value="Genomic_DNA"/>
</dbReference>
<dbReference type="FunFam" id="3.30.70.330:FF:000022">
    <property type="entry name" value="APOBEC1 complementation factor isoform X1"/>
    <property type="match status" value="1"/>
</dbReference>
<dbReference type="InterPro" id="IPR035979">
    <property type="entry name" value="RBD_domain_sf"/>
</dbReference>
<gene>
    <name evidence="7" type="ORF">CLF_104477</name>
</gene>
<dbReference type="AlphaFoldDB" id="G7YNT8"/>
<dbReference type="Gene3D" id="3.30.70.330">
    <property type="match status" value="3"/>
</dbReference>
<dbReference type="InterPro" id="IPR000504">
    <property type="entry name" value="RRM_dom"/>
</dbReference>
<evidence type="ECO:0000256" key="2">
    <source>
        <dbReference type="ARBA" id="ARBA00022490"/>
    </source>
</evidence>
<evidence type="ECO:0000313" key="7">
    <source>
        <dbReference type="EMBL" id="GAA54619.1"/>
    </source>
</evidence>
<dbReference type="InterPro" id="IPR012677">
    <property type="entry name" value="Nucleotide-bd_a/b_plait_sf"/>
</dbReference>
<organism evidence="7 8">
    <name type="scientific">Clonorchis sinensis</name>
    <name type="common">Chinese liver fluke</name>
    <dbReference type="NCBI Taxonomy" id="79923"/>
    <lineage>
        <taxon>Eukaryota</taxon>
        <taxon>Metazoa</taxon>
        <taxon>Spiralia</taxon>
        <taxon>Lophotrochozoa</taxon>
        <taxon>Platyhelminthes</taxon>
        <taxon>Trematoda</taxon>
        <taxon>Digenea</taxon>
        <taxon>Opisthorchiida</taxon>
        <taxon>Opisthorchiata</taxon>
        <taxon>Opisthorchiidae</taxon>
        <taxon>Clonorchis</taxon>
    </lineage>
</organism>
<dbReference type="FunFam" id="3.30.70.330:FF:000026">
    <property type="entry name" value="APOBEC1 complementation factor isoform X1"/>
    <property type="match status" value="1"/>
</dbReference>
<feature type="domain" description="RRM" evidence="6">
    <location>
        <begin position="217"/>
        <end position="288"/>
    </location>
</feature>
<dbReference type="PANTHER" id="PTHR21245">
    <property type="entry name" value="HETEROGENEOUS NUCLEAR RIBONUCLEOPROTEIN"/>
    <property type="match status" value="1"/>
</dbReference>
<evidence type="ECO:0000256" key="5">
    <source>
        <dbReference type="PROSITE-ProRule" id="PRU00176"/>
    </source>
</evidence>
<keyword evidence="8" id="KW-1185">Reference proteome</keyword>
<dbReference type="CDD" id="cd12250">
    <property type="entry name" value="RRM2_hnRNPR_like"/>
    <property type="match status" value="1"/>
</dbReference>
<dbReference type="PROSITE" id="PS50102">
    <property type="entry name" value="RRM"/>
    <property type="match status" value="3"/>
</dbReference>
<dbReference type="GO" id="GO:0005737">
    <property type="term" value="C:cytoplasm"/>
    <property type="evidence" value="ECO:0007669"/>
    <property type="project" value="UniProtKB-SubCell"/>
</dbReference>
<evidence type="ECO:0000259" key="6">
    <source>
        <dbReference type="PROSITE" id="PS50102"/>
    </source>
</evidence>